<organism evidence="2">
    <name type="scientific">Magnetococcus massalia (strain MO-1)</name>
    <dbReference type="NCBI Taxonomy" id="451514"/>
    <lineage>
        <taxon>Bacteria</taxon>
        <taxon>Pseudomonadati</taxon>
        <taxon>Pseudomonadota</taxon>
        <taxon>Magnetococcia</taxon>
        <taxon>Magnetococcales</taxon>
        <taxon>Magnetococcaceae</taxon>
        <taxon>Magnetococcus</taxon>
    </lineage>
</organism>
<evidence type="ECO:0000256" key="1">
    <source>
        <dbReference type="SAM" id="SignalP"/>
    </source>
</evidence>
<feature type="signal peptide" evidence="1">
    <location>
        <begin position="1"/>
        <end position="19"/>
    </location>
</feature>
<dbReference type="AlphaFoldDB" id="A0A1S7LPM9"/>
<proteinExistence type="predicted"/>
<sequence>MRFLLVALLMMLWIPGEAAARVVYEDGPFTVREVKDADKIVCKLEISMNMDGRIAAYLGLFRSSKYYGELFTERRRIGQARGKVTIGFDSEPPTKVKFVPDSPGMDTEWRWQYLDMTNPGQMLDNVARKRAMQVGFFNGKQNFSFTIPLKGSSKAVKRLKRCSRR</sequence>
<gene>
    <name evidence="2" type="ORF">MAGMO_3618</name>
</gene>
<reference evidence="2" key="1">
    <citation type="submission" date="2015-04" db="EMBL/GenBank/DDBJ databases">
        <authorList>
            <person name="Syromyatnikov M.Y."/>
            <person name="Popov V.N."/>
        </authorList>
    </citation>
    <scope>NUCLEOTIDE SEQUENCE</scope>
    <source>
        <strain evidence="2">MO-1</strain>
    </source>
</reference>
<protein>
    <submittedName>
        <fullName evidence="2">Uncharacterized protein</fullName>
    </submittedName>
</protein>
<name>A0A1S7LPM9_MAGMO</name>
<accession>A0A1S7LPM9</accession>
<dbReference type="EMBL" id="LO017727">
    <property type="protein sequence ID" value="CRH07751.1"/>
    <property type="molecule type" value="Genomic_DNA"/>
</dbReference>
<keyword evidence="1" id="KW-0732">Signal</keyword>
<evidence type="ECO:0000313" key="2">
    <source>
        <dbReference type="EMBL" id="CRH07751.1"/>
    </source>
</evidence>
<feature type="chain" id="PRO_5012074359" evidence="1">
    <location>
        <begin position="20"/>
        <end position="165"/>
    </location>
</feature>